<name>A0AAN4YX54_9BILA</name>
<organism evidence="1 2">
    <name type="scientific">Pristionchus mayeri</name>
    <dbReference type="NCBI Taxonomy" id="1317129"/>
    <lineage>
        <taxon>Eukaryota</taxon>
        <taxon>Metazoa</taxon>
        <taxon>Ecdysozoa</taxon>
        <taxon>Nematoda</taxon>
        <taxon>Chromadorea</taxon>
        <taxon>Rhabditida</taxon>
        <taxon>Rhabditina</taxon>
        <taxon>Diplogasteromorpha</taxon>
        <taxon>Diplogasteroidea</taxon>
        <taxon>Neodiplogasteridae</taxon>
        <taxon>Pristionchus</taxon>
    </lineage>
</organism>
<reference evidence="2" key="1">
    <citation type="submission" date="2022-10" db="EMBL/GenBank/DDBJ databases">
        <title>Genome assembly of Pristionchus species.</title>
        <authorList>
            <person name="Yoshida K."/>
            <person name="Sommer R.J."/>
        </authorList>
    </citation>
    <scope>NUCLEOTIDE SEQUENCE [LARGE SCALE GENOMIC DNA]</scope>
    <source>
        <strain evidence="2">RS5460</strain>
    </source>
</reference>
<comment type="caution">
    <text evidence="1">The sequence shown here is derived from an EMBL/GenBank/DDBJ whole genome shotgun (WGS) entry which is preliminary data.</text>
</comment>
<gene>
    <name evidence="1" type="ORF">PMAYCL1PPCAC_00817</name>
</gene>
<dbReference type="AlphaFoldDB" id="A0AAN4YX54"/>
<proteinExistence type="predicted"/>
<dbReference type="Proteomes" id="UP001328107">
    <property type="component" value="Unassembled WGS sequence"/>
</dbReference>
<evidence type="ECO:0000313" key="1">
    <source>
        <dbReference type="EMBL" id="GMR30622.1"/>
    </source>
</evidence>
<protein>
    <submittedName>
        <fullName evidence="1">Uncharacterized protein</fullName>
    </submittedName>
</protein>
<accession>A0AAN4YX54</accession>
<keyword evidence="2" id="KW-1185">Reference proteome</keyword>
<evidence type="ECO:0000313" key="2">
    <source>
        <dbReference type="Proteomes" id="UP001328107"/>
    </source>
</evidence>
<feature type="non-terminal residue" evidence="1">
    <location>
        <position position="1"/>
    </location>
</feature>
<sequence length="120" mass="13610">DWVLCSGQCYCQFYFDSVFPFHRSLESYCAQFGQIVEGSIGGGEANSQFHALFSIFSILDIIDLLQNHIIDSRSIVLLLHEFVHSVIEMSGDLRCVVQISAFFVGVKKEVEDTIESRPRE</sequence>
<dbReference type="EMBL" id="BTRK01000001">
    <property type="protein sequence ID" value="GMR30622.1"/>
    <property type="molecule type" value="Genomic_DNA"/>
</dbReference>